<dbReference type="OrthoDB" id="5318987at2"/>
<feature type="region of interest" description="Disordered" evidence="1">
    <location>
        <begin position="1907"/>
        <end position="1928"/>
    </location>
</feature>
<name>A0A150QJC9_SORCE</name>
<dbReference type="EMBL" id="JEMA01000591">
    <property type="protein sequence ID" value="KYF68115.1"/>
    <property type="molecule type" value="Genomic_DNA"/>
</dbReference>
<protein>
    <submittedName>
        <fullName evidence="2">Uncharacterized protein</fullName>
    </submittedName>
</protein>
<comment type="caution">
    <text evidence="2">The sequence shown here is derived from an EMBL/GenBank/DDBJ whole genome shotgun (WGS) entry which is preliminary data.</text>
</comment>
<dbReference type="RefSeq" id="WP_061609310.1">
    <property type="nucleotide sequence ID" value="NZ_JEMA01000591.1"/>
</dbReference>
<evidence type="ECO:0000313" key="3">
    <source>
        <dbReference type="Proteomes" id="UP000075260"/>
    </source>
</evidence>
<sequence>MSRIRLYTLLGVSTPDEAAERWPRDLVRPFVGVLEGGRDALYRDLMIHLQDALELRGLRPGADGDRLGLVADVHVTPPPVALPLVMAQLPEVAFHLRATANLPATLFVTRGPGGALEVAIQGLPVAMHLPSGFVQPLYTEEELAGVVGDPPDKLLTDAFEPDHADSLEIVASESGPTRVSVRVNVRLTETGDFLFDTVVPLSIGACKLSGLPCRGLHDVQLIPSPRPRHVERGREGPEIALEWARHDISIADTDASFPGLITIRTIDLDTARGPLKGLAERIRARRDEADPVELVLEDVAIPFRTAPPLPIPTHGRFHLRRSIVAGDAGGETWDLRDAPVEIEVRGTYLKLFRLMLQTPGGGESPAAFDVKWSDSPDDPTGALQGEVTLTDGGELLVGALNPAPVTFLRVLGAHVRLGALRFGVSLKKVFDGDDDAWTDVLALLGDFQIDTVRDGQIFELQDASGKPGFQVLHDVGWAFGKPSLGSLYDPDGLDFVFADKLRLRIEELGLVTENNGGLYLLVTAGLSTPLGEATPPEPAEVGAPAAPATTASTDDARRKGFGLRLHRLRVLLARSNDTQAPWLLDGISFFARKGKFELAGMGMVSAYDQGANHHREIGIELSFRFDALGRTFDLGGQLLHGRVTGADEFTYLLLALSFGRLPLGATELANVRVLFTSNLAPRLSPPDGHGQSMRLFRWYKQNGDAIAVPLSRKLTAWQPAEGAGAAGIGLTIHLAATRAMGLDGFLFYHEGAGEQGLLAGVELYLAKSKKPIAFGVFEWDMQRDKFGLLLGIALGLENLLGDDLPGFLADLAALTGTFFYGNKPDTLAIGQYNDPSTWLQFRFAFGGRVSFGISAAFCHHRVDEADALDPTVESVNVWALSLSLQGGGKLGPLGSLQVYLTVQVVMGQWRNEGMASGHQFVVEAGIRCKVFGCFNFGAHVKVDVAALGPGDPTYHRKSTVFRIETPWYLPDLTFRWESQDGTPVPEAMPVVSLPLASASAHRPAGPREAVAIGVTRPAGGLGDGPTYALRALRDAAPASPSDADLAALRPVAVDSVIALDLGASCDAWATALPSTTSTAGGAQRSNDLEARYEIVEIGVRRRRRFGDGVWRDLLDPLTTRVDALGGLSAEELAARFRPVVTFDWDPDVHRVGRVDPRRLLVNADTPYTFATRNPEADEIVAATLPGWPCCRRADRPVRWHVVHFHDTPPGVRTPAIERFSESASTLRWVGGRPPVVMPPQVAPGGTNVAAVGLGARPAGVIAAVSFDEPAAICEVYAAWKPLHSAAALVVEAYRGLEVVASLKFAISDVSPPAPIQVSAPDGMTSLLLRKEGDVEPDSGEPPVELISLRYRTLREAYELLLDLLRCDAQDERAHGAGRLGWLPNTDYEITLRTRVVLGYAAAGDQDAVVEQKAYFRTRGPLGLNACSFAGEEIDPYVESRYPAPADRLYRAEALAVAFDERLNVLLPVDRAPAPGDPEERQQLVRWVLVVDKVGGAAGLERISQTVKDWIVAHRGAPSPPTTPPRRPRILDAEVLSAPIRRAPSTDPRRLRLENMMARPGACAAPRRIHASQLLVHQPVDPGAPAGVPARWEPDEEYRVSVRAEGAPFIDRGRFEPEDATACTFVAESGAAAAWTVDDGALRPAAFPPGDAAQLALVGDGAGWEHVQVRATVDPEGGEAGIAVAVVGAPVAQAIFALIDERGGARRLRLVERRGGVVRELAARPLADDATRPYVLEVTSYDDRVRAAVGDVVVQPDEDRGAVRGGRIGLCARGGGRFAGLAVQGLDVWRAHLRTSRYMDFPAHIDSWDGALPELPLGVAGAPTTTAAALLAEDARAIAAAMAAGADAEARDALFRRWIAALSVPLRERPSRLALTRLVAGGATELLLVESPEPLAFSRDVTLSVHRRASAPEPAPTPPRWPPSPIRGRSRPSPFASFLEQIELADDALLVPPIPSELRALRRLVRVERARGERLRDERVFHVYELPPRVDPTMTNRAPRVATLVPGDRIPESYAALGAGELGLFDERNRPLLAPEPIPEPPAYAEVPVVILGSGDELRALVIPVGPSGDHAPFEAGEHRLRFAIDRARWRSETADDVSRYRAASTRVVGW</sequence>
<dbReference type="Gene3D" id="2.60.120.560">
    <property type="entry name" value="Exo-inulinase, domain 1"/>
    <property type="match status" value="1"/>
</dbReference>
<feature type="region of interest" description="Disordered" evidence="1">
    <location>
        <begin position="531"/>
        <end position="554"/>
    </location>
</feature>
<evidence type="ECO:0000313" key="2">
    <source>
        <dbReference type="EMBL" id="KYF68115.1"/>
    </source>
</evidence>
<proteinExistence type="predicted"/>
<organism evidence="2 3">
    <name type="scientific">Sorangium cellulosum</name>
    <name type="common">Polyangium cellulosum</name>
    <dbReference type="NCBI Taxonomy" id="56"/>
    <lineage>
        <taxon>Bacteria</taxon>
        <taxon>Pseudomonadati</taxon>
        <taxon>Myxococcota</taxon>
        <taxon>Polyangia</taxon>
        <taxon>Polyangiales</taxon>
        <taxon>Polyangiaceae</taxon>
        <taxon>Sorangium</taxon>
    </lineage>
</organism>
<dbReference type="Proteomes" id="UP000075260">
    <property type="component" value="Unassembled WGS sequence"/>
</dbReference>
<feature type="compositionally biased region" description="Pro residues" evidence="1">
    <location>
        <begin position="1912"/>
        <end position="1924"/>
    </location>
</feature>
<reference evidence="2 3" key="1">
    <citation type="submission" date="2014-02" db="EMBL/GenBank/DDBJ databases">
        <title>The small core and large imbalanced accessory genome model reveals a collaborative survival strategy of Sorangium cellulosum strains in nature.</title>
        <authorList>
            <person name="Han K."/>
            <person name="Peng R."/>
            <person name="Blom J."/>
            <person name="Li Y.-Z."/>
        </authorList>
    </citation>
    <scope>NUCLEOTIDE SEQUENCE [LARGE SCALE GENOMIC DNA]</scope>
    <source>
        <strain evidence="2 3">So0008-312</strain>
    </source>
</reference>
<feature type="compositionally biased region" description="Low complexity" evidence="1">
    <location>
        <begin position="539"/>
        <end position="551"/>
    </location>
</feature>
<gene>
    <name evidence="2" type="ORF">BE15_38025</name>
</gene>
<accession>A0A150QJC9</accession>
<evidence type="ECO:0000256" key="1">
    <source>
        <dbReference type="SAM" id="MobiDB-lite"/>
    </source>
</evidence>